<sequence>MALSFTGIGSGVPVNDIVDALVNSQKTPYQARVTRQQAAHTTDISAVGTLKSSLEELNKSLESLGTTDNYQKRSISGNDDFISLSSEKAAQVNNFSIKVNSLADNHKLVAAAVPSGTAVGEGKLAISSGTNKFDIEVKATATLTDIRDAINDSNDNDSVSATIITDSTGERLVLSSKETGEVNAIKIVVDDTGDANNTDASGLSRFAYDPDPVSTTYAENLTEVTKAADASITIDGQLNATSSTNEFVDVIDGVTISAKKIHGTDDDISNAKITENNNNVSAGLKSFIDKFNSFIDLSKQLGRSSKEDGVGALAGDSLLRGSVNQVRSMLTSEFNVTDDKKEFLANLGVRTERSGKLSLDSDALKAAIEKDPNAVQRFFTGDDDNGFVAKFDDVIKGYTASGGIIETRIDGREAQIDKLTDESVSFNLRMADYEKRLLNQYNAMDLLVGNLKNTGSYLTAQLANLPGVVKKS</sequence>
<gene>
    <name evidence="8" type="ORF">B0W48_12410</name>
</gene>
<dbReference type="Pfam" id="PF07196">
    <property type="entry name" value="Flagellin_IN"/>
    <property type="match status" value="1"/>
</dbReference>
<organism evidence="8 9">
    <name type="scientific">Pseudoalteromonas aliena</name>
    <dbReference type="NCBI Taxonomy" id="247523"/>
    <lineage>
        <taxon>Bacteria</taxon>
        <taxon>Pseudomonadati</taxon>
        <taxon>Pseudomonadota</taxon>
        <taxon>Gammaproteobacteria</taxon>
        <taxon>Alteromonadales</taxon>
        <taxon>Pseudoalteromonadaceae</taxon>
        <taxon>Pseudoalteromonas</taxon>
    </lineage>
</organism>
<keyword evidence="8" id="KW-0969">Cilium</keyword>
<dbReference type="Proteomes" id="UP000188243">
    <property type="component" value="Chromosome"/>
</dbReference>
<evidence type="ECO:0000259" key="6">
    <source>
        <dbReference type="Pfam" id="PF02465"/>
    </source>
</evidence>
<evidence type="ECO:0000256" key="5">
    <source>
        <dbReference type="RuleBase" id="RU362066"/>
    </source>
</evidence>
<dbReference type="EMBL" id="CP019628">
    <property type="protein sequence ID" value="AQQ00533.1"/>
    <property type="molecule type" value="Genomic_DNA"/>
</dbReference>
<dbReference type="GO" id="GO:0071973">
    <property type="term" value="P:bacterial-type flagellum-dependent cell motility"/>
    <property type="evidence" value="ECO:0007669"/>
    <property type="project" value="TreeGrafter"/>
</dbReference>
<dbReference type="PANTHER" id="PTHR30288:SF0">
    <property type="entry name" value="FLAGELLAR HOOK-ASSOCIATED PROTEIN 2"/>
    <property type="match status" value="1"/>
</dbReference>
<evidence type="ECO:0000256" key="4">
    <source>
        <dbReference type="ARBA" id="ARBA00023143"/>
    </source>
</evidence>
<feature type="domain" description="Flagellar hook-associated protein 2 N-terminal" evidence="6">
    <location>
        <begin position="10"/>
        <end position="106"/>
    </location>
</feature>
<evidence type="ECO:0000313" key="8">
    <source>
        <dbReference type="EMBL" id="AQQ00533.1"/>
    </source>
</evidence>
<dbReference type="GO" id="GO:0009421">
    <property type="term" value="C:bacterial-type flagellum filament cap"/>
    <property type="evidence" value="ECO:0007669"/>
    <property type="project" value="InterPro"/>
</dbReference>
<dbReference type="InterPro" id="IPR010810">
    <property type="entry name" value="Flagellin_hook_IN_motif"/>
</dbReference>
<reference evidence="8 9" key="1">
    <citation type="submission" date="2017-02" db="EMBL/GenBank/DDBJ databases">
        <title>Complete genome sequence of the cold-active Pseudoalteromonas aliena strain EH1 isolated from Arctic seawater.</title>
        <authorList>
            <person name="Kim E."/>
            <person name="Heo E."/>
            <person name="Kim H."/>
            <person name="Kim D."/>
        </authorList>
    </citation>
    <scope>NUCLEOTIDE SEQUENCE [LARGE SCALE GENOMIC DNA]</scope>
    <source>
        <strain evidence="8 9">EH1</strain>
    </source>
</reference>
<dbReference type="InterPro" id="IPR003481">
    <property type="entry name" value="FliD_N"/>
</dbReference>
<protein>
    <recommendedName>
        <fullName evidence="5">Flagellar hook-associated protein 2</fullName>
        <shortName evidence="5">HAP2</shortName>
    </recommendedName>
    <alternativeName>
        <fullName evidence="5">Flagellar cap protein</fullName>
    </alternativeName>
</protein>
<dbReference type="GO" id="GO:0007155">
    <property type="term" value="P:cell adhesion"/>
    <property type="evidence" value="ECO:0007669"/>
    <property type="project" value="InterPro"/>
</dbReference>
<evidence type="ECO:0000256" key="1">
    <source>
        <dbReference type="ARBA" id="ARBA00009764"/>
    </source>
</evidence>
<dbReference type="GO" id="GO:0009424">
    <property type="term" value="C:bacterial-type flagellum hook"/>
    <property type="evidence" value="ECO:0007669"/>
    <property type="project" value="UniProtKB-UniRule"/>
</dbReference>
<dbReference type="AlphaFoldDB" id="A0A1Q2GZK5"/>
<dbReference type="GO" id="GO:0005576">
    <property type="term" value="C:extracellular region"/>
    <property type="evidence" value="ECO:0007669"/>
    <property type="project" value="UniProtKB-SubCell"/>
</dbReference>
<accession>A0A1Q2GZK5</accession>
<keyword evidence="3" id="KW-0175">Coiled coil</keyword>
<keyword evidence="8" id="KW-0966">Cell projection</keyword>
<dbReference type="RefSeq" id="WP_077537221.1">
    <property type="nucleotide sequence ID" value="NZ_CP019628.1"/>
</dbReference>
<proteinExistence type="inferred from homology"/>
<dbReference type="Pfam" id="PF02465">
    <property type="entry name" value="FliD_N"/>
    <property type="match status" value="1"/>
</dbReference>
<comment type="similarity">
    <text evidence="1 5">Belongs to the FliD family.</text>
</comment>
<evidence type="ECO:0000313" key="9">
    <source>
        <dbReference type="Proteomes" id="UP000188243"/>
    </source>
</evidence>
<dbReference type="InterPro" id="IPR010809">
    <property type="entry name" value="FliD_C"/>
</dbReference>
<comment type="function">
    <text evidence="5">Required for morphogenesis and for the elongation of the flagellar filament by facilitating polymerization of the flagellin monomers at the tip of growing filament. Forms a capping structure, which prevents flagellin subunits (transported through the central channel of the flagellum) from leaking out without polymerization at the distal end.</text>
</comment>
<comment type="subcellular location">
    <subcellularLocation>
        <location evidence="5">Secreted</location>
    </subcellularLocation>
    <subcellularLocation>
        <location evidence="5">Bacterial flagellum</location>
    </subcellularLocation>
</comment>
<dbReference type="PANTHER" id="PTHR30288">
    <property type="entry name" value="FLAGELLAR CAP/ASSEMBLY PROTEIN FLID"/>
    <property type="match status" value="1"/>
</dbReference>
<evidence type="ECO:0000256" key="3">
    <source>
        <dbReference type="ARBA" id="ARBA00023054"/>
    </source>
</evidence>
<keyword evidence="8" id="KW-0282">Flagellum</keyword>
<keyword evidence="4 5" id="KW-0975">Bacterial flagellum</keyword>
<comment type="subunit">
    <text evidence="2 5">Homopentamer.</text>
</comment>
<evidence type="ECO:0000256" key="2">
    <source>
        <dbReference type="ARBA" id="ARBA00011255"/>
    </source>
</evidence>
<dbReference type="InterPro" id="IPR040026">
    <property type="entry name" value="FliD"/>
</dbReference>
<dbReference type="STRING" id="247523.B0W48_12410"/>
<keyword evidence="5" id="KW-0964">Secreted</keyword>
<dbReference type="KEGG" id="paln:B0W48_12410"/>
<evidence type="ECO:0000259" key="7">
    <source>
        <dbReference type="Pfam" id="PF07195"/>
    </source>
</evidence>
<dbReference type="Pfam" id="PF07195">
    <property type="entry name" value="FliD_C"/>
    <property type="match status" value="1"/>
</dbReference>
<name>A0A1Q2GZK5_9GAMM</name>
<feature type="domain" description="Flagellar hook-associated protein 2 C-terminal" evidence="7">
    <location>
        <begin position="227"/>
        <end position="452"/>
    </location>
</feature>